<comment type="subcellular location">
    <subcellularLocation>
        <location evidence="1">Cell membrane</location>
        <topology evidence="1">Peripheral membrane protein</topology>
    </subcellularLocation>
</comment>
<keyword evidence="7" id="KW-0472">Membrane</keyword>
<dbReference type="SUPFAM" id="SSF52540">
    <property type="entry name" value="P-loop containing nucleoside triphosphate hydrolases"/>
    <property type="match status" value="1"/>
</dbReference>
<keyword evidence="4" id="KW-1003">Cell membrane</keyword>
<dbReference type="Pfam" id="PF08352">
    <property type="entry name" value="oligo_HPY"/>
    <property type="match status" value="1"/>
</dbReference>
<dbReference type="Pfam" id="PF00005">
    <property type="entry name" value="ABC_tran"/>
    <property type="match status" value="1"/>
</dbReference>
<evidence type="ECO:0000256" key="6">
    <source>
        <dbReference type="ARBA" id="ARBA00022840"/>
    </source>
</evidence>
<dbReference type="SMART" id="SM00382">
    <property type="entry name" value="AAA"/>
    <property type="match status" value="1"/>
</dbReference>
<evidence type="ECO:0000313" key="9">
    <source>
        <dbReference type="EMBL" id="GAA1544979.1"/>
    </source>
</evidence>
<dbReference type="InterPro" id="IPR017871">
    <property type="entry name" value="ABC_transporter-like_CS"/>
</dbReference>
<dbReference type="Proteomes" id="UP001500842">
    <property type="component" value="Unassembled WGS sequence"/>
</dbReference>
<dbReference type="CDD" id="cd03257">
    <property type="entry name" value="ABC_NikE_OppD_transporters"/>
    <property type="match status" value="1"/>
</dbReference>
<evidence type="ECO:0000256" key="3">
    <source>
        <dbReference type="ARBA" id="ARBA00022448"/>
    </source>
</evidence>
<comment type="similarity">
    <text evidence="2">Belongs to the ABC transporter superfamily.</text>
</comment>
<dbReference type="InterPro" id="IPR003593">
    <property type="entry name" value="AAA+_ATPase"/>
</dbReference>
<evidence type="ECO:0000259" key="8">
    <source>
        <dbReference type="PROSITE" id="PS50893"/>
    </source>
</evidence>
<keyword evidence="6 9" id="KW-0067">ATP-binding</keyword>
<dbReference type="PANTHER" id="PTHR43297:SF2">
    <property type="entry name" value="DIPEPTIDE TRANSPORT ATP-BINDING PROTEIN DPPD"/>
    <property type="match status" value="1"/>
</dbReference>
<dbReference type="GO" id="GO:0005524">
    <property type="term" value="F:ATP binding"/>
    <property type="evidence" value="ECO:0007669"/>
    <property type="project" value="UniProtKB-KW"/>
</dbReference>
<dbReference type="Gene3D" id="3.40.50.300">
    <property type="entry name" value="P-loop containing nucleotide triphosphate hydrolases"/>
    <property type="match status" value="1"/>
</dbReference>
<evidence type="ECO:0000256" key="2">
    <source>
        <dbReference type="ARBA" id="ARBA00005417"/>
    </source>
</evidence>
<keyword evidence="10" id="KW-1185">Reference proteome</keyword>
<keyword evidence="5" id="KW-0547">Nucleotide-binding</keyword>
<keyword evidence="3" id="KW-0813">Transport</keyword>
<evidence type="ECO:0000313" key="10">
    <source>
        <dbReference type="Proteomes" id="UP001500842"/>
    </source>
</evidence>
<evidence type="ECO:0000256" key="5">
    <source>
        <dbReference type="ARBA" id="ARBA00022741"/>
    </source>
</evidence>
<dbReference type="InterPro" id="IPR013563">
    <property type="entry name" value="Oligopep_ABC_C"/>
</dbReference>
<name>A0ABN2BSH6_9ACTN</name>
<evidence type="ECO:0000256" key="1">
    <source>
        <dbReference type="ARBA" id="ARBA00004202"/>
    </source>
</evidence>
<organism evidence="9 10">
    <name type="scientific">Nocardioides humi</name>
    <dbReference type="NCBI Taxonomy" id="449461"/>
    <lineage>
        <taxon>Bacteria</taxon>
        <taxon>Bacillati</taxon>
        <taxon>Actinomycetota</taxon>
        <taxon>Actinomycetes</taxon>
        <taxon>Propionibacteriales</taxon>
        <taxon>Nocardioidaceae</taxon>
        <taxon>Nocardioides</taxon>
    </lineage>
</organism>
<dbReference type="PROSITE" id="PS00211">
    <property type="entry name" value="ABC_TRANSPORTER_1"/>
    <property type="match status" value="1"/>
</dbReference>
<feature type="domain" description="ABC transporter" evidence="8">
    <location>
        <begin position="7"/>
        <end position="258"/>
    </location>
</feature>
<gene>
    <name evidence="9" type="ORF">GCM10009788_54290</name>
</gene>
<dbReference type="InterPro" id="IPR050388">
    <property type="entry name" value="ABC_Ni/Peptide_Import"/>
</dbReference>
<dbReference type="InterPro" id="IPR027417">
    <property type="entry name" value="P-loop_NTPase"/>
</dbReference>
<sequence>MPESDLLSVEDLETRFYTSHGVVQAVDRVSFTVAQGETLGIVGESGCGKSVTTLSLMRLIPESAGEITGGVVRFDGVDILQMDERDVRRIRGSQIAMIFQDPMTSLNPVLTVGQQIVEALRLHLNMSRKAARARAIELLDMVGIPSPELRVDEYPHRFSGGMRQRVMIALALSCNPKLILADEPTTGLDVTIQAQILRLLKRLSHELNTACILITHDLGVVAGMTQRIHVMYAGQIVEKADTAELFANPKMPYTWGLLRSIPRLEGERRRLRTIQGAPPDLTGTKTGCRFASRCQYQRDICLQQDPELSGLPQAKPDHEARCWGTQEGGWLVDFDWRNESLDEAVHVEAGP</sequence>
<dbReference type="RefSeq" id="WP_141006912.1">
    <property type="nucleotide sequence ID" value="NZ_BAAAOR010000040.1"/>
</dbReference>
<comment type="caution">
    <text evidence="9">The sequence shown here is derived from an EMBL/GenBank/DDBJ whole genome shotgun (WGS) entry which is preliminary data.</text>
</comment>
<dbReference type="EMBL" id="BAAAOR010000040">
    <property type="protein sequence ID" value="GAA1544979.1"/>
    <property type="molecule type" value="Genomic_DNA"/>
</dbReference>
<dbReference type="NCBIfam" id="TIGR01727">
    <property type="entry name" value="oligo_HPY"/>
    <property type="match status" value="1"/>
</dbReference>
<accession>A0ABN2BSH6</accession>
<evidence type="ECO:0000256" key="7">
    <source>
        <dbReference type="ARBA" id="ARBA00023136"/>
    </source>
</evidence>
<reference evidence="9 10" key="1">
    <citation type="journal article" date="2019" name="Int. J. Syst. Evol. Microbiol.">
        <title>The Global Catalogue of Microorganisms (GCM) 10K type strain sequencing project: providing services to taxonomists for standard genome sequencing and annotation.</title>
        <authorList>
            <consortium name="The Broad Institute Genomics Platform"/>
            <consortium name="The Broad Institute Genome Sequencing Center for Infectious Disease"/>
            <person name="Wu L."/>
            <person name="Ma J."/>
        </authorList>
    </citation>
    <scope>NUCLEOTIDE SEQUENCE [LARGE SCALE GENOMIC DNA]</scope>
    <source>
        <strain evidence="9 10">JCM 14942</strain>
    </source>
</reference>
<dbReference type="PROSITE" id="PS50893">
    <property type="entry name" value="ABC_TRANSPORTER_2"/>
    <property type="match status" value="1"/>
</dbReference>
<dbReference type="InterPro" id="IPR003439">
    <property type="entry name" value="ABC_transporter-like_ATP-bd"/>
</dbReference>
<proteinExistence type="inferred from homology"/>
<protein>
    <submittedName>
        <fullName evidence="9">ABC transporter ATP-binding protein</fullName>
    </submittedName>
</protein>
<dbReference type="PANTHER" id="PTHR43297">
    <property type="entry name" value="OLIGOPEPTIDE TRANSPORT ATP-BINDING PROTEIN APPD"/>
    <property type="match status" value="1"/>
</dbReference>
<evidence type="ECO:0000256" key="4">
    <source>
        <dbReference type="ARBA" id="ARBA00022475"/>
    </source>
</evidence>